<dbReference type="AlphaFoldDB" id="A0A2S6AGR8"/>
<evidence type="ECO:0000313" key="5">
    <source>
        <dbReference type="Proteomes" id="UP000239874"/>
    </source>
</evidence>
<dbReference type="InterPro" id="IPR009057">
    <property type="entry name" value="Homeodomain-like_sf"/>
</dbReference>
<dbReference type="PANTHER" id="PTHR43479:SF11">
    <property type="entry name" value="ACREF_ENVCD OPERON REPRESSOR-RELATED"/>
    <property type="match status" value="1"/>
</dbReference>
<evidence type="ECO:0000256" key="2">
    <source>
        <dbReference type="PROSITE-ProRule" id="PRU00335"/>
    </source>
</evidence>
<dbReference type="Proteomes" id="UP000239874">
    <property type="component" value="Unassembled WGS sequence"/>
</dbReference>
<protein>
    <recommendedName>
        <fullName evidence="3">HTH tetR-type domain-containing protein</fullName>
    </recommendedName>
</protein>
<proteinExistence type="predicted"/>
<reference evidence="4 5" key="1">
    <citation type="submission" date="2018-02" db="EMBL/GenBank/DDBJ databases">
        <title>8 Nocardia nova and 1 Nocardia cyriacigeorgica strain used for evolution to TMP-SMX.</title>
        <authorList>
            <person name="Mehta H."/>
            <person name="Weng J."/>
            <person name="Shamoo Y."/>
        </authorList>
    </citation>
    <scope>NUCLEOTIDE SEQUENCE [LARGE SCALE GENOMIC DNA]</scope>
    <source>
        <strain evidence="4 5">MDA3139</strain>
    </source>
</reference>
<dbReference type="SUPFAM" id="SSF46689">
    <property type="entry name" value="Homeodomain-like"/>
    <property type="match status" value="1"/>
</dbReference>
<evidence type="ECO:0000313" key="4">
    <source>
        <dbReference type="EMBL" id="PPJ33967.1"/>
    </source>
</evidence>
<gene>
    <name evidence="4" type="ORF">C5E45_31090</name>
</gene>
<evidence type="ECO:0000256" key="1">
    <source>
        <dbReference type="ARBA" id="ARBA00023125"/>
    </source>
</evidence>
<comment type="caution">
    <text evidence="4">The sequence shown here is derived from an EMBL/GenBank/DDBJ whole genome shotgun (WGS) entry which is preliminary data.</text>
</comment>
<dbReference type="EMBL" id="PSZC01000033">
    <property type="protein sequence ID" value="PPJ33967.1"/>
    <property type="molecule type" value="Genomic_DNA"/>
</dbReference>
<feature type="domain" description="HTH tetR-type" evidence="3">
    <location>
        <begin position="66"/>
        <end position="126"/>
    </location>
</feature>
<keyword evidence="1 2" id="KW-0238">DNA-binding</keyword>
<name>A0A2S6AGR8_9NOCA</name>
<dbReference type="GO" id="GO:0003677">
    <property type="term" value="F:DNA binding"/>
    <property type="evidence" value="ECO:0007669"/>
    <property type="project" value="UniProtKB-UniRule"/>
</dbReference>
<dbReference type="OrthoDB" id="3193022at2"/>
<dbReference type="RefSeq" id="WP_104378979.1">
    <property type="nucleotide sequence ID" value="NZ_PSZC01000033.1"/>
</dbReference>
<dbReference type="PROSITE" id="PS50977">
    <property type="entry name" value="HTH_TETR_2"/>
    <property type="match status" value="1"/>
</dbReference>
<dbReference type="InterPro" id="IPR050624">
    <property type="entry name" value="HTH-type_Tx_Regulator"/>
</dbReference>
<organism evidence="4 5">
    <name type="scientific">Nocardia nova</name>
    <dbReference type="NCBI Taxonomy" id="37330"/>
    <lineage>
        <taxon>Bacteria</taxon>
        <taxon>Bacillati</taxon>
        <taxon>Actinomycetota</taxon>
        <taxon>Actinomycetes</taxon>
        <taxon>Mycobacteriales</taxon>
        <taxon>Nocardiaceae</taxon>
        <taxon>Nocardia</taxon>
    </lineage>
</organism>
<dbReference type="Pfam" id="PF00440">
    <property type="entry name" value="TetR_N"/>
    <property type="match status" value="1"/>
</dbReference>
<dbReference type="Gene3D" id="1.10.357.10">
    <property type="entry name" value="Tetracycline Repressor, domain 2"/>
    <property type="match status" value="1"/>
</dbReference>
<dbReference type="PANTHER" id="PTHR43479">
    <property type="entry name" value="ACREF/ENVCD OPERON REPRESSOR-RELATED"/>
    <property type="match status" value="1"/>
</dbReference>
<accession>A0A2S6AGR8</accession>
<dbReference type="InterPro" id="IPR001647">
    <property type="entry name" value="HTH_TetR"/>
</dbReference>
<evidence type="ECO:0000259" key="3">
    <source>
        <dbReference type="PROSITE" id="PS50977"/>
    </source>
</evidence>
<sequence>MAAVVAVRNATGRPSWTADRVLVFSGVLYPPATVMADMRRMGFRIRGGSLAEASEPVAERVDIRIRRTRESLRAAILELAADRDWSEISITDLTRHAGVSRPTFYQHYSSLDELAADALIERIRGFTGRDQDVAPEAAEVPDWLVNILTEVNADRAIYRRLLGARSIAGLAREMVADRLVERVLRSRGEAVTGAEEFSQFLAGGILGFLAYWLRSVEAEPEEMVREAAERLWELIRRLSA</sequence>
<feature type="DNA-binding region" description="H-T-H motif" evidence="2">
    <location>
        <begin position="89"/>
        <end position="108"/>
    </location>
</feature>